<dbReference type="EMBL" id="AP022563">
    <property type="protein sequence ID" value="BBX18515.1"/>
    <property type="molecule type" value="Genomic_DNA"/>
</dbReference>
<dbReference type="PANTHER" id="PTHR48050:SF13">
    <property type="entry name" value="STEROL 3-BETA-GLUCOSYLTRANSFERASE UGT80A2"/>
    <property type="match status" value="1"/>
</dbReference>
<proteinExistence type="predicted"/>
<dbReference type="CDD" id="cd03784">
    <property type="entry name" value="GT1_Gtf-like"/>
    <property type="match status" value="1"/>
</dbReference>
<dbReference type="InterPro" id="IPR002213">
    <property type="entry name" value="UDP_glucos_trans"/>
</dbReference>
<organism evidence="2 3">
    <name type="scientific">Mycolicibacterium duvalii</name>
    <dbReference type="NCBI Taxonomy" id="39688"/>
    <lineage>
        <taxon>Bacteria</taxon>
        <taxon>Bacillati</taxon>
        <taxon>Actinomycetota</taxon>
        <taxon>Actinomycetes</taxon>
        <taxon>Mycobacteriales</taxon>
        <taxon>Mycobacteriaceae</taxon>
        <taxon>Mycolicibacterium</taxon>
    </lineage>
</organism>
<dbReference type="GO" id="GO:0016020">
    <property type="term" value="C:membrane"/>
    <property type="evidence" value="ECO:0007669"/>
    <property type="project" value="GOC"/>
</dbReference>
<dbReference type="GO" id="GO:0009247">
    <property type="term" value="P:glycolipid biosynthetic process"/>
    <property type="evidence" value="ECO:0007669"/>
    <property type="project" value="UniProtKB-ARBA"/>
</dbReference>
<name>A0A7I7K372_9MYCO</name>
<dbReference type="PANTHER" id="PTHR48050">
    <property type="entry name" value="STEROL 3-BETA-GLUCOSYLTRANSFERASE"/>
    <property type="match status" value="1"/>
</dbReference>
<dbReference type="GO" id="GO:0016758">
    <property type="term" value="F:hexosyltransferase activity"/>
    <property type="evidence" value="ECO:0007669"/>
    <property type="project" value="UniProtKB-ARBA"/>
</dbReference>
<feature type="region of interest" description="Disordered" evidence="1">
    <location>
        <begin position="427"/>
        <end position="454"/>
    </location>
</feature>
<dbReference type="SUPFAM" id="SSF53756">
    <property type="entry name" value="UDP-Glycosyltransferase/glycogen phosphorylase"/>
    <property type="match status" value="1"/>
</dbReference>
<dbReference type="AlphaFoldDB" id="A0A7I7K372"/>
<dbReference type="Pfam" id="PF06722">
    <property type="entry name" value="EryCIII-like_C"/>
    <property type="match status" value="1"/>
</dbReference>
<protein>
    <submittedName>
        <fullName evidence="2">Glycosyl transferase</fullName>
    </submittedName>
</protein>
<keyword evidence="2" id="KW-0808">Transferase</keyword>
<reference evidence="2 3" key="1">
    <citation type="journal article" date="2019" name="Emerg. Microbes Infect.">
        <title>Comprehensive subspecies identification of 175 nontuberculous mycobacteria species based on 7547 genomic profiles.</title>
        <authorList>
            <person name="Matsumoto Y."/>
            <person name="Kinjo T."/>
            <person name="Motooka D."/>
            <person name="Nabeya D."/>
            <person name="Jung N."/>
            <person name="Uechi K."/>
            <person name="Horii T."/>
            <person name="Iida T."/>
            <person name="Fujita J."/>
            <person name="Nakamura S."/>
        </authorList>
    </citation>
    <scope>NUCLEOTIDE SEQUENCE [LARGE SCALE GENOMIC DNA]</scope>
    <source>
        <strain evidence="2 3">JCM 6396</strain>
    </source>
</reference>
<evidence type="ECO:0000313" key="2">
    <source>
        <dbReference type="EMBL" id="BBX18515.1"/>
    </source>
</evidence>
<evidence type="ECO:0000256" key="1">
    <source>
        <dbReference type="SAM" id="MobiDB-lite"/>
    </source>
</evidence>
<dbReference type="RefSeq" id="WP_098002494.1">
    <property type="nucleotide sequence ID" value="NZ_AP022563.1"/>
</dbReference>
<dbReference type="InterPro" id="IPR050426">
    <property type="entry name" value="Glycosyltransferase_28"/>
</dbReference>
<keyword evidence="3" id="KW-1185">Reference proteome</keyword>
<dbReference type="Gene3D" id="3.40.50.2000">
    <property type="entry name" value="Glycogen Phosphorylase B"/>
    <property type="match status" value="2"/>
</dbReference>
<gene>
    <name evidence="2" type="ORF">MDUV_33750</name>
</gene>
<dbReference type="GO" id="GO:0017000">
    <property type="term" value="P:antibiotic biosynthetic process"/>
    <property type="evidence" value="ECO:0007669"/>
    <property type="project" value="UniProtKB-ARBA"/>
</dbReference>
<dbReference type="KEGG" id="mdu:MDUV_33750"/>
<dbReference type="Proteomes" id="UP000467006">
    <property type="component" value="Chromosome"/>
</dbReference>
<dbReference type="InterPro" id="IPR010610">
    <property type="entry name" value="EryCIII-like_C"/>
</dbReference>
<dbReference type="GO" id="GO:0008194">
    <property type="term" value="F:UDP-glycosyltransferase activity"/>
    <property type="evidence" value="ECO:0007669"/>
    <property type="project" value="InterPro"/>
</dbReference>
<dbReference type="OrthoDB" id="6620093at2"/>
<dbReference type="FunFam" id="3.40.50.2000:FF:000072">
    <property type="entry name" value="Glycosyl transferase"/>
    <property type="match status" value="1"/>
</dbReference>
<accession>A0A7I7K372</accession>
<feature type="compositionally biased region" description="Basic and acidic residues" evidence="1">
    <location>
        <begin position="438"/>
        <end position="454"/>
    </location>
</feature>
<sequence length="454" mass="49043">MASILIASVPIHGHVTPLLAVARHLVDRGDDVRFLTGTRFGESVTATGARHLALSGDADYDDRVDHDKRFPQRAALSGVKAVAFDIEHMFVRPVPAQVDAVLTAHAEQTVDVLLVEPTFAAAAFLLGYPRSARPAIVDCGVLPLSFPSRDVAPFGLGLQPARWGNRIRNAVLRIATERVMRSVSALSHDIYRGIHGTDMPFSVMDWARHADAVVQFTVPSFEYPRSDLPPTVHFAGPLSATGSQAPLPPWWGDLDGTTPVVHVTQGTIANKDYTQLIVPTARALADDDVLVVVSTGGRPLETLPALPPNVRVAEYLPYDELLPRTDVFVTNGGYGGVQYALRHGVPLVVTGGKEDKPEVGARVAWSGVGVQIRRDRPTEPALGRAVRQVLEDRSFRDSARRIAADMAASGGYRVLTDVIDDLARRAIRPRSASGATDSTRRARADSRPDGSGRR</sequence>
<evidence type="ECO:0000313" key="3">
    <source>
        <dbReference type="Proteomes" id="UP000467006"/>
    </source>
</evidence>